<organism evidence="8 9">
    <name type="scientific">Brasilonema bromeliae SPC951</name>
    <dbReference type="NCBI Taxonomy" id="385972"/>
    <lineage>
        <taxon>Bacteria</taxon>
        <taxon>Bacillati</taxon>
        <taxon>Cyanobacteriota</taxon>
        <taxon>Cyanophyceae</taxon>
        <taxon>Nostocales</taxon>
        <taxon>Scytonemataceae</taxon>
        <taxon>Brasilonema</taxon>
        <taxon>Bromeliae group (in: Brasilonema)</taxon>
    </lineage>
</organism>
<dbReference type="Gene3D" id="1.10.510.10">
    <property type="entry name" value="Transferase(Phosphotransferase) domain 1"/>
    <property type="match status" value="1"/>
</dbReference>
<keyword evidence="4 5" id="KW-0067">ATP-binding</keyword>
<feature type="compositionally biased region" description="Low complexity" evidence="6">
    <location>
        <begin position="356"/>
        <end position="366"/>
    </location>
</feature>
<evidence type="ECO:0000256" key="3">
    <source>
        <dbReference type="ARBA" id="ARBA00022777"/>
    </source>
</evidence>
<keyword evidence="3 8" id="KW-0418">Kinase</keyword>
<proteinExistence type="predicted"/>
<feature type="binding site" evidence="5">
    <location>
        <position position="41"/>
    </location>
    <ligand>
        <name>ATP</name>
        <dbReference type="ChEBI" id="CHEBI:30616"/>
    </ligand>
</feature>
<keyword evidence="8" id="KW-0723">Serine/threonine-protein kinase</keyword>
<feature type="compositionally biased region" description="Low complexity" evidence="6">
    <location>
        <begin position="523"/>
        <end position="537"/>
    </location>
</feature>
<evidence type="ECO:0000256" key="2">
    <source>
        <dbReference type="ARBA" id="ARBA00022741"/>
    </source>
</evidence>
<dbReference type="RefSeq" id="WP_169157816.1">
    <property type="nucleotide sequence ID" value="NZ_CAWPJE010000288.1"/>
</dbReference>
<dbReference type="InterPro" id="IPR008271">
    <property type="entry name" value="Ser/Thr_kinase_AS"/>
</dbReference>
<dbReference type="PANTHER" id="PTHR43289">
    <property type="entry name" value="MITOGEN-ACTIVATED PROTEIN KINASE KINASE KINASE 20-RELATED"/>
    <property type="match status" value="1"/>
</dbReference>
<gene>
    <name evidence="8" type="ORF">DP116_25545</name>
</gene>
<reference evidence="8 9" key="1">
    <citation type="submission" date="2018-06" db="EMBL/GenBank/DDBJ databases">
        <title>Comparative genomics of Brasilonema spp. strains.</title>
        <authorList>
            <person name="Alvarenga D.O."/>
            <person name="Fiore M.F."/>
            <person name="Varani A.M."/>
        </authorList>
    </citation>
    <scope>NUCLEOTIDE SEQUENCE [LARGE SCALE GENOMIC DNA]</scope>
    <source>
        <strain evidence="8 9">SPC951</strain>
    </source>
</reference>
<dbReference type="Proteomes" id="UP000718564">
    <property type="component" value="Unassembled WGS sequence"/>
</dbReference>
<keyword evidence="2 5" id="KW-0547">Nucleotide-binding</keyword>
<evidence type="ECO:0000259" key="7">
    <source>
        <dbReference type="PROSITE" id="PS50011"/>
    </source>
</evidence>
<dbReference type="PROSITE" id="PS00107">
    <property type="entry name" value="PROTEIN_KINASE_ATP"/>
    <property type="match status" value="1"/>
</dbReference>
<protein>
    <submittedName>
        <fullName evidence="8">Serine/threonine protein kinase</fullName>
    </submittedName>
</protein>
<keyword evidence="1" id="KW-0808">Transferase</keyword>
<comment type="caution">
    <text evidence="8">The sequence shown here is derived from an EMBL/GenBank/DDBJ whole genome shotgun (WGS) entry which is preliminary data.</text>
</comment>
<feature type="compositionally biased region" description="Basic and acidic residues" evidence="6">
    <location>
        <begin position="367"/>
        <end position="376"/>
    </location>
</feature>
<evidence type="ECO:0000313" key="8">
    <source>
        <dbReference type="EMBL" id="NMG22627.1"/>
    </source>
</evidence>
<dbReference type="PROSITE" id="PS50011">
    <property type="entry name" value="PROTEIN_KINASE_DOM"/>
    <property type="match status" value="1"/>
</dbReference>
<dbReference type="Pfam" id="PF00069">
    <property type="entry name" value="Pkinase"/>
    <property type="match status" value="1"/>
</dbReference>
<feature type="compositionally biased region" description="Polar residues" evidence="6">
    <location>
        <begin position="388"/>
        <end position="409"/>
    </location>
</feature>
<evidence type="ECO:0000256" key="4">
    <source>
        <dbReference type="ARBA" id="ARBA00022840"/>
    </source>
</evidence>
<feature type="compositionally biased region" description="Polar residues" evidence="6">
    <location>
        <begin position="432"/>
        <end position="443"/>
    </location>
</feature>
<dbReference type="PANTHER" id="PTHR43289:SF34">
    <property type="entry name" value="SERINE_THREONINE-PROTEIN KINASE YBDM-RELATED"/>
    <property type="match status" value="1"/>
</dbReference>
<evidence type="ECO:0000256" key="5">
    <source>
        <dbReference type="PROSITE-ProRule" id="PRU10141"/>
    </source>
</evidence>
<feature type="domain" description="Protein kinase" evidence="7">
    <location>
        <begin position="12"/>
        <end position="278"/>
    </location>
</feature>
<evidence type="ECO:0000256" key="1">
    <source>
        <dbReference type="ARBA" id="ARBA00022679"/>
    </source>
</evidence>
<dbReference type="GO" id="GO:0004674">
    <property type="term" value="F:protein serine/threonine kinase activity"/>
    <property type="evidence" value="ECO:0007669"/>
    <property type="project" value="UniProtKB-KW"/>
</dbReference>
<dbReference type="SMART" id="SM00220">
    <property type="entry name" value="S_TKc"/>
    <property type="match status" value="1"/>
</dbReference>
<dbReference type="Gene3D" id="3.30.200.20">
    <property type="entry name" value="Phosphorylase Kinase, domain 1"/>
    <property type="match status" value="1"/>
</dbReference>
<dbReference type="SUPFAM" id="SSF56112">
    <property type="entry name" value="Protein kinase-like (PK-like)"/>
    <property type="match status" value="1"/>
</dbReference>
<dbReference type="InterPro" id="IPR017441">
    <property type="entry name" value="Protein_kinase_ATP_BS"/>
</dbReference>
<sequence length="588" mass="64970">MLVTKTLQSGKYTINQEIGRGGFGITFKATHNFLNQVVVIKTLNEKLRQHPDYVKFERQFQDEARRLATCIHPNIVRVSDFFVEDRLPYMVMEYIPGETLAEAYVMPGIPLPEDKAIHYISQIAAALQVVHQNGLLHRDVKPDNIILREGTQEVILIDFGIAREFHNGVKQTHTGIVSEGYSPIEQYLSQATRSPATDVYGLAATLYALLTAQVPIPALLRDREQMPSPRELQPHLSAAINQAIIRGMATDARFRPQSVQEWLLLLPDNRQSGVHQSLVTSVVPTINLSNQPYPDVPDVPNVPQQVASVNTPTLPPSGNAKFKKILSSPKVLIATGIALLGVTSGFGITSLLSKTQPSSSVPQSVVEKNDPNEEKPTVILTPSPVIKETNTVKETNTQQKEDNTSSQVKSAAASTSTRRRRIRRVSTEETPDSSNTTRQSYKRNATRESYRKNATTDSDSSDATRDSDSSNVTTESSQTYSRKSQRRRYQQDSQQEASGPKITSSPSLTERLRAIRESRKTSSESSGNNRPSSRGASESSQPVTQTNNSSVVVPEQPSVAEPKHFDSPDIVVPTQDKALENSQTDHNN</sequence>
<dbReference type="EMBL" id="QMEB01000285">
    <property type="protein sequence ID" value="NMG22627.1"/>
    <property type="molecule type" value="Genomic_DNA"/>
</dbReference>
<dbReference type="PROSITE" id="PS00108">
    <property type="entry name" value="PROTEIN_KINASE_ST"/>
    <property type="match status" value="1"/>
</dbReference>
<feature type="region of interest" description="Disordered" evidence="6">
    <location>
        <begin position="353"/>
        <end position="588"/>
    </location>
</feature>
<dbReference type="InterPro" id="IPR011009">
    <property type="entry name" value="Kinase-like_dom_sf"/>
</dbReference>
<evidence type="ECO:0000256" key="6">
    <source>
        <dbReference type="SAM" id="MobiDB-lite"/>
    </source>
</evidence>
<feature type="compositionally biased region" description="Polar residues" evidence="6">
    <location>
        <begin position="538"/>
        <end position="551"/>
    </location>
</feature>
<dbReference type="CDD" id="cd14014">
    <property type="entry name" value="STKc_PknB_like"/>
    <property type="match status" value="1"/>
</dbReference>
<accession>A0ABX1PFV8</accession>
<dbReference type="InterPro" id="IPR000719">
    <property type="entry name" value="Prot_kinase_dom"/>
</dbReference>
<name>A0ABX1PFV8_9CYAN</name>
<feature type="compositionally biased region" description="Basic and acidic residues" evidence="6">
    <location>
        <begin position="510"/>
        <end position="522"/>
    </location>
</feature>
<keyword evidence="9" id="KW-1185">Reference proteome</keyword>
<evidence type="ECO:0000313" key="9">
    <source>
        <dbReference type="Proteomes" id="UP000718564"/>
    </source>
</evidence>